<gene>
    <name evidence="8" type="ORF">AYO20_04032</name>
</gene>
<keyword evidence="7" id="KW-0503">Monooxygenase</keyword>
<name>A0A178D3D3_9EURO</name>
<dbReference type="Pfam" id="PF00067">
    <property type="entry name" value="p450"/>
    <property type="match status" value="1"/>
</dbReference>
<evidence type="ECO:0000256" key="5">
    <source>
        <dbReference type="ARBA" id="ARBA00023004"/>
    </source>
</evidence>
<dbReference type="OrthoDB" id="1470350at2759"/>
<dbReference type="InterPro" id="IPR017972">
    <property type="entry name" value="Cyt_P450_CS"/>
</dbReference>
<dbReference type="InterPro" id="IPR002403">
    <property type="entry name" value="Cyt_P450_E_grp-IV"/>
</dbReference>
<comment type="cofactor">
    <cofactor evidence="1 6">
        <name>heme</name>
        <dbReference type="ChEBI" id="CHEBI:30413"/>
    </cofactor>
</comment>
<comment type="caution">
    <text evidence="8">The sequence shown here is derived from an EMBL/GenBank/DDBJ whole genome shotgun (WGS) entry which is preliminary data.</text>
</comment>
<reference evidence="8 9" key="1">
    <citation type="submission" date="2016-03" db="EMBL/GenBank/DDBJ databases">
        <title>The draft genome sequence of Fonsecaea nubica causative agent of cutaneous subcutaneous infection in human host.</title>
        <authorList>
            <person name="Costa F."/>
            <person name="Sybren D.H."/>
            <person name="Raittz R.T."/>
            <person name="Weiss V.A."/>
            <person name="Leao A.C."/>
            <person name="Gomes R."/>
            <person name="De Souza E.M."/>
            <person name="Pedrosa F.O."/>
            <person name="Steffens M.B."/>
            <person name="Bombassaro A."/>
            <person name="Tadra-Sfeir M.Z."/>
            <person name="Moreno L.F."/>
            <person name="Najafzadeh M.J."/>
            <person name="Felipe M.S."/>
            <person name="Teixeira M."/>
            <person name="Sun J."/>
            <person name="Xi L."/>
            <person name="Castro M.A."/>
            <person name="Vicente V.A."/>
        </authorList>
    </citation>
    <scope>NUCLEOTIDE SEQUENCE [LARGE SCALE GENOMIC DNA]</scope>
    <source>
        <strain evidence="8 9">CBS 269.64</strain>
    </source>
</reference>
<dbReference type="CDD" id="cd11059">
    <property type="entry name" value="CYP_fungal"/>
    <property type="match status" value="1"/>
</dbReference>
<protein>
    <recommendedName>
        <fullName evidence="10">Cytochrome P450 monooxygenase</fullName>
    </recommendedName>
</protein>
<keyword evidence="9" id="KW-1185">Reference proteome</keyword>
<feature type="binding site" description="axial binding residue" evidence="6">
    <location>
        <position position="512"/>
    </location>
    <ligand>
        <name>heme</name>
        <dbReference type="ChEBI" id="CHEBI:30413"/>
    </ligand>
    <ligandPart>
        <name>Fe</name>
        <dbReference type="ChEBI" id="CHEBI:18248"/>
    </ligandPart>
</feature>
<accession>A0A178D3D3</accession>
<dbReference type="GO" id="GO:0020037">
    <property type="term" value="F:heme binding"/>
    <property type="evidence" value="ECO:0007669"/>
    <property type="project" value="InterPro"/>
</dbReference>
<dbReference type="PANTHER" id="PTHR24305:SF166">
    <property type="entry name" value="CYTOCHROME P450 12A4, MITOCHONDRIAL-RELATED"/>
    <property type="match status" value="1"/>
</dbReference>
<proteinExistence type="inferred from homology"/>
<dbReference type="Proteomes" id="UP000185904">
    <property type="component" value="Unassembled WGS sequence"/>
</dbReference>
<dbReference type="InterPro" id="IPR050121">
    <property type="entry name" value="Cytochrome_P450_monoxygenase"/>
</dbReference>
<dbReference type="GO" id="GO:0016705">
    <property type="term" value="F:oxidoreductase activity, acting on paired donors, with incorporation or reduction of molecular oxygen"/>
    <property type="evidence" value="ECO:0007669"/>
    <property type="project" value="InterPro"/>
</dbReference>
<keyword evidence="6 7" id="KW-0349">Heme</keyword>
<dbReference type="EMBL" id="LVCJ01000020">
    <property type="protein sequence ID" value="OAL36700.1"/>
    <property type="molecule type" value="Genomic_DNA"/>
</dbReference>
<dbReference type="GO" id="GO:0005506">
    <property type="term" value="F:iron ion binding"/>
    <property type="evidence" value="ECO:0007669"/>
    <property type="project" value="InterPro"/>
</dbReference>
<evidence type="ECO:0008006" key="10">
    <source>
        <dbReference type="Google" id="ProtNLM"/>
    </source>
</evidence>
<evidence type="ECO:0000256" key="7">
    <source>
        <dbReference type="RuleBase" id="RU000461"/>
    </source>
</evidence>
<dbReference type="InterPro" id="IPR001128">
    <property type="entry name" value="Cyt_P450"/>
</dbReference>
<organism evidence="8 9">
    <name type="scientific">Fonsecaea nubica</name>
    <dbReference type="NCBI Taxonomy" id="856822"/>
    <lineage>
        <taxon>Eukaryota</taxon>
        <taxon>Fungi</taxon>
        <taxon>Dikarya</taxon>
        <taxon>Ascomycota</taxon>
        <taxon>Pezizomycotina</taxon>
        <taxon>Eurotiomycetes</taxon>
        <taxon>Chaetothyriomycetidae</taxon>
        <taxon>Chaetothyriales</taxon>
        <taxon>Herpotrichiellaceae</taxon>
        <taxon>Fonsecaea</taxon>
    </lineage>
</organism>
<dbReference type="PRINTS" id="PR00385">
    <property type="entry name" value="P450"/>
</dbReference>
<dbReference type="PRINTS" id="PR00465">
    <property type="entry name" value="EP450IV"/>
</dbReference>
<dbReference type="PANTHER" id="PTHR24305">
    <property type="entry name" value="CYTOCHROME P450"/>
    <property type="match status" value="1"/>
</dbReference>
<comment type="similarity">
    <text evidence="2 7">Belongs to the cytochrome P450 family.</text>
</comment>
<dbReference type="AlphaFoldDB" id="A0A178D3D3"/>
<dbReference type="GO" id="GO:0004497">
    <property type="term" value="F:monooxygenase activity"/>
    <property type="evidence" value="ECO:0007669"/>
    <property type="project" value="UniProtKB-KW"/>
</dbReference>
<evidence type="ECO:0000256" key="6">
    <source>
        <dbReference type="PIRSR" id="PIRSR602403-1"/>
    </source>
</evidence>
<dbReference type="SUPFAM" id="SSF48264">
    <property type="entry name" value="Cytochrome P450"/>
    <property type="match status" value="1"/>
</dbReference>
<evidence type="ECO:0000256" key="1">
    <source>
        <dbReference type="ARBA" id="ARBA00001971"/>
    </source>
</evidence>
<dbReference type="GeneID" id="34587453"/>
<keyword evidence="3 6" id="KW-0479">Metal-binding</keyword>
<dbReference type="InterPro" id="IPR036396">
    <property type="entry name" value="Cyt_P450_sf"/>
</dbReference>
<evidence type="ECO:0000256" key="3">
    <source>
        <dbReference type="ARBA" id="ARBA00022723"/>
    </source>
</evidence>
<evidence type="ECO:0000313" key="9">
    <source>
        <dbReference type="Proteomes" id="UP000185904"/>
    </source>
</evidence>
<evidence type="ECO:0000256" key="4">
    <source>
        <dbReference type="ARBA" id="ARBA00023002"/>
    </source>
</evidence>
<evidence type="ECO:0000256" key="2">
    <source>
        <dbReference type="ARBA" id="ARBA00010617"/>
    </source>
</evidence>
<sequence length="565" mass="63433">MALPIFALLTLGSLALLALYKFILNPLLFHPLRHIPSAHWSIPIFGDAWITYQRYMERNNAVTYAAHLKHGSVVRMGANELSVNCVDNGIKTIYAGSWEKHAWYPQRFGSYGVMNMFSTIHHGPHSQKKRTMANVYSKSFIASSPQVAANSHTLFTTRYLPLLQRLSETGEPADVHDMNNAFAMDFMSAYQFGLAAGTNLTQDLAKRRHILHHYHCRRDYEFFSAEAPWLKRLTRGLGLQVVPYFVDEANVLLEDWNAGMCRKADEFLSRRASTGGDGSSLADYPGDEPVVYKQFKTGITKLREKDPNAGKAEGEVILPTTRHDELHGGDGSSNNNTDDTTTAEIYSEMLDQLGAGHETSAIALTYLYWELSKNPDLQKQLRDEVLTLTPPIKWPLSPGARDFELPDPKQIDALPLLNAILMETLRLHTPIPGIEPRISPHVPGGSTLGAYSHIPGGVRVSAMPYTLHRNEAVFPDPETFLPSRWLPSHSSDDQLREMHRWFWAFGSGGRMCIGSHLAIQEIKLLVSAIYSNWATEIVDDNGIEEIDAYTTKPRSNQLILRFVHV</sequence>
<dbReference type="Gene3D" id="1.10.630.10">
    <property type="entry name" value="Cytochrome P450"/>
    <property type="match status" value="1"/>
</dbReference>
<evidence type="ECO:0000313" key="8">
    <source>
        <dbReference type="EMBL" id="OAL36700.1"/>
    </source>
</evidence>
<keyword evidence="4 7" id="KW-0560">Oxidoreductase</keyword>
<keyword evidence="5 6" id="KW-0408">Iron</keyword>
<dbReference type="PROSITE" id="PS00086">
    <property type="entry name" value="CYTOCHROME_P450"/>
    <property type="match status" value="1"/>
</dbReference>
<dbReference type="RefSeq" id="XP_022501712.1">
    <property type="nucleotide sequence ID" value="XM_022642331.1"/>
</dbReference>